<protein>
    <submittedName>
        <fullName evidence="1">Uncharacterized protein</fullName>
    </submittedName>
</protein>
<dbReference type="AlphaFoldDB" id="A0A2P2JJ90"/>
<accession>A0A2P2JJ90</accession>
<reference evidence="1" key="1">
    <citation type="submission" date="2018-02" db="EMBL/GenBank/DDBJ databases">
        <title>Rhizophora mucronata_Transcriptome.</title>
        <authorList>
            <person name="Meera S.P."/>
            <person name="Sreeshan A."/>
            <person name="Augustine A."/>
        </authorList>
    </citation>
    <scope>NUCLEOTIDE SEQUENCE</scope>
    <source>
        <tissue evidence="1">Leaf</tissue>
    </source>
</reference>
<proteinExistence type="predicted"/>
<name>A0A2P2JJ90_RHIMU</name>
<sequence>MDSSFSYYSYHINQRFFDYDNTRNRIIQAL</sequence>
<organism evidence="1">
    <name type="scientific">Rhizophora mucronata</name>
    <name type="common">Asiatic mangrove</name>
    <dbReference type="NCBI Taxonomy" id="61149"/>
    <lineage>
        <taxon>Eukaryota</taxon>
        <taxon>Viridiplantae</taxon>
        <taxon>Streptophyta</taxon>
        <taxon>Embryophyta</taxon>
        <taxon>Tracheophyta</taxon>
        <taxon>Spermatophyta</taxon>
        <taxon>Magnoliopsida</taxon>
        <taxon>eudicotyledons</taxon>
        <taxon>Gunneridae</taxon>
        <taxon>Pentapetalae</taxon>
        <taxon>rosids</taxon>
        <taxon>fabids</taxon>
        <taxon>Malpighiales</taxon>
        <taxon>Rhizophoraceae</taxon>
        <taxon>Rhizophora</taxon>
    </lineage>
</organism>
<dbReference type="EMBL" id="GGEC01013064">
    <property type="protein sequence ID" value="MBW93547.1"/>
    <property type="molecule type" value="Transcribed_RNA"/>
</dbReference>
<evidence type="ECO:0000313" key="1">
    <source>
        <dbReference type="EMBL" id="MBW93547.1"/>
    </source>
</evidence>